<protein>
    <submittedName>
        <fullName evidence="2">Uncharacterized protein</fullName>
    </submittedName>
</protein>
<evidence type="ECO:0000256" key="1">
    <source>
        <dbReference type="SAM" id="MobiDB-lite"/>
    </source>
</evidence>
<name>A0A511HL16_9BACT</name>
<evidence type="ECO:0000313" key="3">
    <source>
        <dbReference type="Proteomes" id="UP000321224"/>
    </source>
</evidence>
<gene>
    <name evidence="2" type="ORF">MVI01_60510</name>
</gene>
<dbReference type="Proteomes" id="UP000321224">
    <property type="component" value="Unassembled WGS sequence"/>
</dbReference>
<reference evidence="2 3" key="1">
    <citation type="submission" date="2019-07" db="EMBL/GenBank/DDBJ databases">
        <title>Whole genome shotgun sequence of Myxococcus virescens NBRC 100334.</title>
        <authorList>
            <person name="Hosoyama A."/>
            <person name="Uohara A."/>
            <person name="Ohji S."/>
            <person name="Ichikawa N."/>
        </authorList>
    </citation>
    <scope>NUCLEOTIDE SEQUENCE [LARGE SCALE GENOMIC DNA]</scope>
    <source>
        <strain evidence="2 3">NBRC 100334</strain>
    </source>
</reference>
<comment type="caution">
    <text evidence="2">The sequence shown here is derived from an EMBL/GenBank/DDBJ whole genome shotgun (WGS) entry which is preliminary data.</text>
</comment>
<feature type="region of interest" description="Disordered" evidence="1">
    <location>
        <begin position="1"/>
        <end position="23"/>
    </location>
</feature>
<proteinExistence type="predicted"/>
<evidence type="ECO:0000313" key="2">
    <source>
        <dbReference type="EMBL" id="GEL74267.1"/>
    </source>
</evidence>
<dbReference type="EMBL" id="BJVY01000045">
    <property type="protein sequence ID" value="GEL74267.1"/>
    <property type="molecule type" value="Genomic_DNA"/>
</dbReference>
<organism evidence="2 3">
    <name type="scientific">Myxococcus virescens</name>
    <dbReference type="NCBI Taxonomy" id="83456"/>
    <lineage>
        <taxon>Bacteria</taxon>
        <taxon>Pseudomonadati</taxon>
        <taxon>Myxococcota</taxon>
        <taxon>Myxococcia</taxon>
        <taxon>Myxococcales</taxon>
        <taxon>Cystobacterineae</taxon>
        <taxon>Myxococcaceae</taxon>
        <taxon>Myxococcus</taxon>
    </lineage>
</organism>
<accession>A0A511HL16</accession>
<dbReference type="AlphaFoldDB" id="A0A511HL16"/>
<sequence>MAEKEYATRSPTRARSQGELPRRVGVSVPVSDVVSVTGSWVETSGGAVVSPEGVVWGSTLLQLVPRARAAHSIAERDKEEATGFRIRATSAVRGIASPLSDLDTPGCWPALNFLEFRVP</sequence>